<protein>
    <submittedName>
        <fullName evidence="2">Uncharacterized protein</fullName>
    </submittedName>
</protein>
<gene>
    <name evidence="2" type="ORF">QBC40DRAFT_258349</name>
</gene>
<accession>A0AAN6XE41</accession>
<sequence length="101" mass="10785">MKLSVTSLNILFAVGSFTALAAPITTAGALEMTTRSAHGDPVVLPRSPESLPLLRIAKPSGNRQNVVQNTLQTLNVQVNLLRLIVSLIKVICQLDNGLNIL</sequence>
<evidence type="ECO:0000313" key="2">
    <source>
        <dbReference type="EMBL" id="KAK4196122.1"/>
    </source>
</evidence>
<keyword evidence="3" id="KW-1185">Reference proteome</keyword>
<comment type="caution">
    <text evidence="2">The sequence shown here is derived from an EMBL/GenBank/DDBJ whole genome shotgun (WGS) entry which is preliminary data.</text>
</comment>
<dbReference type="EMBL" id="MU863993">
    <property type="protein sequence ID" value="KAK4196122.1"/>
    <property type="molecule type" value="Genomic_DNA"/>
</dbReference>
<feature type="signal peptide" evidence="1">
    <location>
        <begin position="1"/>
        <end position="21"/>
    </location>
</feature>
<evidence type="ECO:0000313" key="3">
    <source>
        <dbReference type="Proteomes" id="UP001303160"/>
    </source>
</evidence>
<dbReference type="AlphaFoldDB" id="A0AAN6XE41"/>
<reference evidence="2" key="1">
    <citation type="journal article" date="2023" name="Mol. Phylogenet. Evol.">
        <title>Genome-scale phylogeny and comparative genomics of the fungal order Sordariales.</title>
        <authorList>
            <person name="Hensen N."/>
            <person name="Bonometti L."/>
            <person name="Westerberg I."/>
            <person name="Brannstrom I.O."/>
            <person name="Guillou S."/>
            <person name="Cros-Aarteil S."/>
            <person name="Calhoun S."/>
            <person name="Haridas S."/>
            <person name="Kuo A."/>
            <person name="Mondo S."/>
            <person name="Pangilinan J."/>
            <person name="Riley R."/>
            <person name="LaButti K."/>
            <person name="Andreopoulos B."/>
            <person name="Lipzen A."/>
            <person name="Chen C."/>
            <person name="Yan M."/>
            <person name="Daum C."/>
            <person name="Ng V."/>
            <person name="Clum A."/>
            <person name="Steindorff A."/>
            <person name="Ohm R.A."/>
            <person name="Martin F."/>
            <person name="Silar P."/>
            <person name="Natvig D.O."/>
            <person name="Lalanne C."/>
            <person name="Gautier V."/>
            <person name="Ament-Velasquez S.L."/>
            <person name="Kruys A."/>
            <person name="Hutchinson M.I."/>
            <person name="Powell A.J."/>
            <person name="Barry K."/>
            <person name="Miller A.N."/>
            <person name="Grigoriev I.V."/>
            <person name="Debuchy R."/>
            <person name="Gladieux P."/>
            <person name="Hiltunen Thoren M."/>
            <person name="Johannesson H."/>
        </authorList>
    </citation>
    <scope>NUCLEOTIDE SEQUENCE</scope>
    <source>
        <strain evidence="2">CBS 315.58</strain>
    </source>
</reference>
<organism evidence="2 3">
    <name type="scientific">Triangularia verruculosa</name>
    <dbReference type="NCBI Taxonomy" id="2587418"/>
    <lineage>
        <taxon>Eukaryota</taxon>
        <taxon>Fungi</taxon>
        <taxon>Dikarya</taxon>
        <taxon>Ascomycota</taxon>
        <taxon>Pezizomycotina</taxon>
        <taxon>Sordariomycetes</taxon>
        <taxon>Sordariomycetidae</taxon>
        <taxon>Sordariales</taxon>
        <taxon>Podosporaceae</taxon>
        <taxon>Triangularia</taxon>
    </lineage>
</organism>
<feature type="chain" id="PRO_5042874910" evidence="1">
    <location>
        <begin position="22"/>
        <end position="101"/>
    </location>
</feature>
<name>A0AAN6XE41_9PEZI</name>
<dbReference type="Proteomes" id="UP001303160">
    <property type="component" value="Unassembled WGS sequence"/>
</dbReference>
<proteinExistence type="predicted"/>
<keyword evidence="1" id="KW-0732">Signal</keyword>
<evidence type="ECO:0000256" key="1">
    <source>
        <dbReference type="SAM" id="SignalP"/>
    </source>
</evidence>
<reference evidence="2" key="2">
    <citation type="submission" date="2023-05" db="EMBL/GenBank/DDBJ databases">
        <authorList>
            <consortium name="Lawrence Berkeley National Laboratory"/>
            <person name="Steindorff A."/>
            <person name="Hensen N."/>
            <person name="Bonometti L."/>
            <person name="Westerberg I."/>
            <person name="Brannstrom I.O."/>
            <person name="Guillou S."/>
            <person name="Cros-Aarteil S."/>
            <person name="Calhoun S."/>
            <person name="Haridas S."/>
            <person name="Kuo A."/>
            <person name="Mondo S."/>
            <person name="Pangilinan J."/>
            <person name="Riley R."/>
            <person name="Labutti K."/>
            <person name="Andreopoulos B."/>
            <person name="Lipzen A."/>
            <person name="Chen C."/>
            <person name="Yanf M."/>
            <person name="Daum C."/>
            <person name="Ng V."/>
            <person name="Clum A."/>
            <person name="Ohm R."/>
            <person name="Martin F."/>
            <person name="Silar P."/>
            <person name="Natvig D."/>
            <person name="Lalanne C."/>
            <person name="Gautier V."/>
            <person name="Ament-Velasquez S.L."/>
            <person name="Kruys A."/>
            <person name="Hutchinson M.I."/>
            <person name="Powell A.J."/>
            <person name="Barry K."/>
            <person name="Miller A.N."/>
            <person name="Grigoriev I.V."/>
            <person name="Debuchy R."/>
            <person name="Gladieux P."/>
            <person name="Thoren M.H."/>
            <person name="Johannesson H."/>
        </authorList>
    </citation>
    <scope>NUCLEOTIDE SEQUENCE</scope>
    <source>
        <strain evidence="2">CBS 315.58</strain>
    </source>
</reference>